<dbReference type="Pfam" id="PF11297">
    <property type="entry name" value="DUF3098"/>
    <property type="match status" value="1"/>
</dbReference>
<sequence length="71" mass="7906">MLFNAWNYKALAIGLLLVITGFVAMYIENEVEGFISLFVSPIVIMAGYITVIFAIMKHDRQNGQTPEHTSG</sequence>
<comment type="caution">
    <text evidence="2">The sequence shown here is derived from an EMBL/GenBank/DDBJ whole genome shotgun (WGS) entry which is preliminary data.</text>
</comment>
<dbReference type="AlphaFoldDB" id="A0A6M1SMA7"/>
<dbReference type="InterPro" id="IPR021448">
    <property type="entry name" value="DUF3098"/>
</dbReference>
<keyword evidence="3" id="KW-1185">Reference proteome</keyword>
<keyword evidence="1" id="KW-1133">Transmembrane helix</keyword>
<evidence type="ECO:0000313" key="2">
    <source>
        <dbReference type="EMBL" id="NGP76149.1"/>
    </source>
</evidence>
<organism evidence="2 3">
    <name type="scientific">Halalkalibaculum roseum</name>
    <dbReference type="NCBI Taxonomy" id="2709311"/>
    <lineage>
        <taxon>Bacteria</taxon>
        <taxon>Pseudomonadati</taxon>
        <taxon>Balneolota</taxon>
        <taxon>Balneolia</taxon>
        <taxon>Balneolales</taxon>
        <taxon>Balneolaceae</taxon>
        <taxon>Halalkalibaculum</taxon>
    </lineage>
</organism>
<evidence type="ECO:0000256" key="1">
    <source>
        <dbReference type="SAM" id="Phobius"/>
    </source>
</evidence>
<reference evidence="2 3" key="1">
    <citation type="submission" date="2020-02" db="EMBL/GenBank/DDBJ databases">
        <title>Balneolaceae bacterium YR4-1, complete genome.</title>
        <authorList>
            <person name="Li Y."/>
            <person name="Wu S."/>
        </authorList>
    </citation>
    <scope>NUCLEOTIDE SEQUENCE [LARGE SCALE GENOMIC DNA]</scope>
    <source>
        <strain evidence="2 3">YR4-1</strain>
    </source>
</reference>
<keyword evidence="1" id="KW-0812">Transmembrane</keyword>
<feature type="transmembrane region" description="Helical" evidence="1">
    <location>
        <begin position="7"/>
        <end position="27"/>
    </location>
</feature>
<feature type="transmembrane region" description="Helical" evidence="1">
    <location>
        <begin position="33"/>
        <end position="55"/>
    </location>
</feature>
<gene>
    <name evidence="2" type="ORF">G3570_05870</name>
</gene>
<proteinExistence type="predicted"/>
<dbReference type="EMBL" id="JAALLT010000002">
    <property type="protein sequence ID" value="NGP76149.1"/>
    <property type="molecule type" value="Genomic_DNA"/>
</dbReference>
<evidence type="ECO:0000313" key="3">
    <source>
        <dbReference type="Proteomes" id="UP000473278"/>
    </source>
</evidence>
<name>A0A6M1SMA7_9BACT</name>
<accession>A0A6M1SMA7</accession>
<keyword evidence="1" id="KW-0472">Membrane</keyword>
<dbReference type="Proteomes" id="UP000473278">
    <property type="component" value="Unassembled WGS sequence"/>
</dbReference>
<protein>
    <submittedName>
        <fullName evidence="2">DUF3098 domain-containing protein</fullName>
    </submittedName>
</protein>